<comment type="caution">
    <text evidence="2">The sequence shown here is derived from an EMBL/GenBank/DDBJ whole genome shotgun (WGS) entry which is preliminary data.</text>
</comment>
<dbReference type="STRING" id="61395.A0A1Y1WCP0"/>
<gene>
    <name evidence="2" type="ORF">DL89DRAFT_120184</name>
</gene>
<name>A0A1Y1WCP0_9FUNG</name>
<dbReference type="Proteomes" id="UP000193922">
    <property type="component" value="Unassembled WGS sequence"/>
</dbReference>
<sequence length="622" mass="68527">MELTFWRESITTLLATLEGALLGDSDQHTGSSSMHHETRKHARYSTSDTLSDMEMPGEPAKRRRNSGDSEELARRAYKNRRLSKTLSSQFARSLSMSTGQSAGSVDVDHSPMHMEGYVSLSSVSSCSSLSSLSPWSSDAASTPHCGILDYSGMQRALANPTVNRTTKAREKSKMAASGGLQLASSMEMDSSDGGMTASAMESSVCSELRNTSIAFNGDVFSVLFRAAPRDLGLASREEVDRVVEQWAEQQADSHGSETASQIITGLQDRLAQLEARLPTILRRLSCDHRQTQPGERLDDLYRAVGEVAHIGGWLYRRQFPYLPAFFPSLTPQLPLLQELIRLSHISNDMQQLVAWTPKFSRSLKEMCNEYEELVQEKREVFGDMLSQAGLAWKAMGLPVDNGLIQHTQQWLESTTELCLARIARAYERRANSAAAFGKEDISIDDLALCSSQLIHSVLACSVLCGRYPAALAPHLLYVLAEYSHWAVGKSAARASAWHGKSLDSRAMRLMRQCETLVKLLAYVRATLGDRMAMDAKAGDAAVAALESLAASLVELSWSLAEILAAYRQDGRFANPSGTLLLFIDFAVRFARRAVDFGGRFAAAHQRLHRMQAYLKRLESALA</sequence>
<reference evidence="2 3" key="1">
    <citation type="submission" date="2016-07" db="EMBL/GenBank/DDBJ databases">
        <title>Pervasive Adenine N6-methylation of Active Genes in Fungi.</title>
        <authorList>
            <consortium name="DOE Joint Genome Institute"/>
            <person name="Mondo S.J."/>
            <person name="Dannebaum R.O."/>
            <person name="Kuo R.C."/>
            <person name="Labutti K."/>
            <person name="Haridas S."/>
            <person name="Kuo A."/>
            <person name="Salamov A."/>
            <person name="Ahrendt S.R."/>
            <person name="Lipzen A."/>
            <person name="Sullivan W."/>
            <person name="Andreopoulos W.B."/>
            <person name="Clum A."/>
            <person name="Lindquist E."/>
            <person name="Daum C."/>
            <person name="Ramamoorthy G.K."/>
            <person name="Gryganskyi A."/>
            <person name="Culley D."/>
            <person name="Magnuson J.K."/>
            <person name="James T.Y."/>
            <person name="O'Malley M.A."/>
            <person name="Stajich J.E."/>
            <person name="Spatafora J.W."/>
            <person name="Visel A."/>
            <person name="Grigoriev I.V."/>
        </authorList>
    </citation>
    <scope>NUCLEOTIDE SEQUENCE [LARGE SCALE GENOMIC DNA]</scope>
    <source>
        <strain evidence="2 3">ATCC 12442</strain>
    </source>
</reference>
<evidence type="ECO:0000313" key="2">
    <source>
        <dbReference type="EMBL" id="ORX71145.1"/>
    </source>
</evidence>
<proteinExistence type="predicted"/>
<dbReference type="OrthoDB" id="2162799at2759"/>
<feature type="compositionally biased region" description="Basic and acidic residues" evidence="1">
    <location>
        <begin position="65"/>
        <end position="74"/>
    </location>
</feature>
<organism evidence="2 3">
    <name type="scientific">Linderina pennispora</name>
    <dbReference type="NCBI Taxonomy" id="61395"/>
    <lineage>
        <taxon>Eukaryota</taxon>
        <taxon>Fungi</taxon>
        <taxon>Fungi incertae sedis</taxon>
        <taxon>Zoopagomycota</taxon>
        <taxon>Kickxellomycotina</taxon>
        <taxon>Kickxellomycetes</taxon>
        <taxon>Kickxellales</taxon>
        <taxon>Kickxellaceae</taxon>
        <taxon>Linderina</taxon>
    </lineage>
</organism>
<feature type="region of interest" description="Disordered" evidence="1">
    <location>
        <begin position="25"/>
        <end position="108"/>
    </location>
</feature>
<dbReference type="GeneID" id="63799848"/>
<dbReference type="RefSeq" id="XP_040744660.1">
    <property type="nucleotide sequence ID" value="XM_040883200.1"/>
</dbReference>
<dbReference type="EMBL" id="MCFD01000004">
    <property type="protein sequence ID" value="ORX71145.1"/>
    <property type="molecule type" value="Genomic_DNA"/>
</dbReference>
<dbReference type="AlphaFoldDB" id="A0A1Y1WCP0"/>
<evidence type="ECO:0000313" key="3">
    <source>
        <dbReference type="Proteomes" id="UP000193922"/>
    </source>
</evidence>
<accession>A0A1Y1WCP0</accession>
<protein>
    <submittedName>
        <fullName evidence="2">Uncharacterized protein</fullName>
    </submittedName>
</protein>
<feature type="compositionally biased region" description="Polar residues" evidence="1">
    <location>
        <begin position="84"/>
        <end position="103"/>
    </location>
</feature>
<keyword evidence="3" id="KW-1185">Reference proteome</keyword>
<evidence type="ECO:0000256" key="1">
    <source>
        <dbReference type="SAM" id="MobiDB-lite"/>
    </source>
</evidence>